<dbReference type="Proteomes" id="UP001062846">
    <property type="component" value="Chromosome 13"/>
</dbReference>
<reference evidence="1" key="1">
    <citation type="submission" date="2022-02" db="EMBL/GenBank/DDBJ databases">
        <title>Plant Genome Project.</title>
        <authorList>
            <person name="Zhang R.-G."/>
        </authorList>
    </citation>
    <scope>NUCLEOTIDE SEQUENCE</scope>
    <source>
        <strain evidence="1">AT1</strain>
    </source>
</reference>
<evidence type="ECO:0000313" key="2">
    <source>
        <dbReference type="Proteomes" id="UP001062846"/>
    </source>
</evidence>
<name>A0ACC0L8L8_RHOML</name>
<keyword evidence="2" id="KW-1185">Reference proteome</keyword>
<sequence length="73" mass="8181">MTNDKEDLRVKFHFAGRTNSIITPTLFRQANQAADCLARLGSQEEELIITSNVSFAAREFVLVDVMGVSHIRT</sequence>
<organism evidence="1 2">
    <name type="scientific">Rhododendron molle</name>
    <name type="common">Chinese azalea</name>
    <name type="synonym">Azalea mollis</name>
    <dbReference type="NCBI Taxonomy" id="49168"/>
    <lineage>
        <taxon>Eukaryota</taxon>
        <taxon>Viridiplantae</taxon>
        <taxon>Streptophyta</taxon>
        <taxon>Embryophyta</taxon>
        <taxon>Tracheophyta</taxon>
        <taxon>Spermatophyta</taxon>
        <taxon>Magnoliopsida</taxon>
        <taxon>eudicotyledons</taxon>
        <taxon>Gunneridae</taxon>
        <taxon>Pentapetalae</taxon>
        <taxon>asterids</taxon>
        <taxon>Ericales</taxon>
        <taxon>Ericaceae</taxon>
        <taxon>Ericoideae</taxon>
        <taxon>Rhodoreae</taxon>
        <taxon>Rhododendron</taxon>
    </lineage>
</organism>
<dbReference type="EMBL" id="CM046400">
    <property type="protein sequence ID" value="KAI8525056.1"/>
    <property type="molecule type" value="Genomic_DNA"/>
</dbReference>
<proteinExistence type="predicted"/>
<accession>A0ACC0L8L8</accession>
<gene>
    <name evidence="1" type="ORF">RHMOL_Rhmol13G0198400</name>
</gene>
<evidence type="ECO:0000313" key="1">
    <source>
        <dbReference type="EMBL" id="KAI8525056.1"/>
    </source>
</evidence>
<protein>
    <submittedName>
        <fullName evidence="1">Uncharacterized protein</fullName>
    </submittedName>
</protein>
<comment type="caution">
    <text evidence="1">The sequence shown here is derived from an EMBL/GenBank/DDBJ whole genome shotgun (WGS) entry which is preliminary data.</text>
</comment>